<dbReference type="Gene3D" id="3.40.109.10">
    <property type="entry name" value="NADH Oxidase"/>
    <property type="match status" value="1"/>
</dbReference>
<dbReference type="SUPFAM" id="SSF55469">
    <property type="entry name" value="FMN-dependent nitroreductase-like"/>
    <property type="match status" value="1"/>
</dbReference>
<gene>
    <name evidence="1" type="ORF">E8M01_00950</name>
</gene>
<dbReference type="RefSeq" id="WP_136958399.1">
    <property type="nucleotide sequence ID" value="NZ_CP039690.1"/>
</dbReference>
<keyword evidence="2" id="KW-1185">Reference proteome</keyword>
<evidence type="ECO:0008006" key="3">
    <source>
        <dbReference type="Google" id="ProtNLM"/>
    </source>
</evidence>
<organism evidence="1 2">
    <name type="scientific">Phreatobacter stygius</name>
    <dbReference type="NCBI Taxonomy" id="1940610"/>
    <lineage>
        <taxon>Bacteria</taxon>
        <taxon>Pseudomonadati</taxon>
        <taxon>Pseudomonadota</taxon>
        <taxon>Alphaproteobacteria</taxon>
        <taxon>Hyphomicrobiales</taxon>
        <taxon>Phreatobacteraceae</taxon>
        <taxon>Phreatobacter</taxon>
    </lineage>
</organism>
<evidence type="ECO:0000313" key="1">
    <source>
        <dbReference type="EMBL" id="QCI62936.1"/>
    </source>
</evidence>
<sequence>MIAVEPDLLRRLVAEARLAPSVHNIQPTRVSLDAGAILLQDDPARRLPAADPTGHDVRLSHGAFLEGLALALGRAGLAIAELTVAPTGAAGPIARIAAAAGTQDPSASPDPLASHVAARASWRGGFTPADDTTRAALARLAGNQSDLLMVTEPQAVRRIAMLADRAGLFFLRDQAHRRELTHWMRLSRAHPDHDRDGLNAEAMALGRIEAFGAGLVLGPLFPLLDRLGLAGPVTAEAGKAGSAAAMALFHRAEGEDPLVTGRAFYRAWLAGCPVSVLADWPEANAALRAAHPLPAGRRLVNVFRIGVPARPRRIGHARLPVEALIRPAS</sequence>
<evidence type="ECO:0000313" key="2">
    <source>
        <dbReference type="Proteomes" id="UP000298781"/>
    </source>
</evidence>
<reference evidence="1 2" key="1">
    <citation type="submission" date="2019-04" db="EMBL/GenBank/DDBJ databases">
        <title>Phreatobacter aquaticus sp. nov.</title>
        <authorList>
            <person name="Choi A."/>
        </authorList>
    </citation>
    <scope>NUCLEOTIDE SEQUENCE [LARGE SCALE GENOMIC DNA]</scope>
    <source>
        <strain evidence="1 2">KCTC 52518</strain>
    </source>
</reference>
<dbReference type="KEGG" id="pstg:E8M01_00950"/>
<dbReference type="GO" id="GO:0016491">
    <property type="term" value="F:oxidoreductase activity"/>
    <property type="evidence" value="ECO:0007669"/>
    <property type="project" value="InterPro"/>
</dbReference>
<accession>A0A4D7B0I3</accession>
<proteinExistence type="predicted"/>
<dbReference type="EMBL" id="CP039690">
    <property type="protein sequence ID" value="QCI62936.1"/>
    <property type="molecule type" value="Genomic_DNA"/>
</dbReference>
<dbReference type="AlphaFoldDB" id="A0A4D7B0I3"/>
<dbReference type="InterPro" id="IPR000415">
    <property type="entry name" value="Nitroreductase-like"/>
</dbReference>
<dbReference type="OrthoDB" id="8156917at2"/>
<name>A0A4D7B0I3_9HYPH</name>
<dbReference type="Proteomes" id="UP000298781">
    <property type="component" value="Chromosome"/>
</dbReference>
<protein>
    <recommendedName>
        <fullName evidence="3">Nitroreductase</fullName>
    </recommendedName>
</protein>